<evidence type="ECO:0000259" key="1">
    <source>
        <dbReference type="Pfam" id="PF01592"/>
    </source>
</evidence>
<gene>
    <name evidence="2" type="ORF">HMPREF9248_0267</name>
</gene>
<evidence type="ECO:0000313" key="2">
    <source>
        <dbReference type="EMBL" id="EFL44102.1"/>
    </source>
</evidence>
<dbReference type="CDD" id="cd06664">
    <property type="entry name" value="IscU_like"/>
    <property type="match status" value="1"/>
</dbReference>
<dbReference type="SUPFAM" id="SSF82649">
    <property type="entry name" value="SufE/NifU"/>
    <property type="match status" value="1"/>
</dbReference>
<dbReference type="NCBIfam" id="TIGR01994">
    <property type="entry name" value="SUF_scaf_2"/>
    <property type="match status" value="1"/>
</dbReference>
<accession>A0ABP2IYH1</accession>
<dbReference type="RefSeq" id="WP_006304113.1">
    <property type="nucleotide sequence ID" value="NZ_AEDQ01000018.1"/>
</dbReference>
<reference evidence="2 3" key="1">
    <citation type="submission" date="2010-08" db="EMBL/GenBank/DDBJ databases">
        <authorList>
            <person name="Durkin A.S."/>
            <person name="Madupu R."/>
            <person name="Torralba M."/>
            <person name="Gillis M."/>
            <person name="Methe B."/>
            <person name="Sutton G."/>
            <person name="Nelson K.E."/>
        </authorList>
    </citation>
    <scope>NUCLEOTIDE SEQUENCE [LARGE SCALE GENOMIC DNA]</scope>
    <source>
        <strain evidence="2 3">PB189-T1-4</strain>
    </source>
</reference>
<keyword evidence="3" id="KW-1185">Reference proteome</keyword>
<dbReference type="EMBL" id="AEDQ01000018">
    <property type="protein sequence ID" value="EFL44102.1"/>
    <property type="molecule type" value="Genomic_DNA"/>
</dbReference>
<dbReference type="Pfam" id="PF01592">
    <property type="entry name" value="NifU_N"/>
    <property type="match status" value="1"/>
</dbReference>
<sequence length="181" mass="19496">MDNTPSMAQSSAAGAGNIYNALFMDHVNHPDYNYVIEKPTHTHEGVNPSCGDELTFYLVVEGEGDAARITDASYQGHGCAISQASADMMCDCILDKTPAQAGDMCGLFGRMIRGELREDDDVAQLDDAALLKDISHMPARVKCAELAWRTLEEMLGVPSTLNTDDAAAARCMVSPSHVNEL</sequence>
<evidence type="ECO:0000313" key="3">
    <source>
        <dbReference type="Proteomes" id="UP000004431"/>
    </source>
</evidence>
<feature type="domain" description="NIF system FeS cluster assembly NifU N-terminal" evidence="1">
    <location>
        <begin position="19"/>
        <end position="140"/>
    </location>
</feature>
<name>A0ABP2IYH1_9ACTN</name>
<organism evidence="2 3">
    <name type="scientific">Fannyhessea vaginae PB189-T1-4</name>
    <dbReference type="NCBI Taxonomy" id="866774"/>
    <lineage>
        <taxon>Bacteria</taxon>
        <taxon>Bacillati</taxon>
        <taxon>Actinomycetota</taxon>
        <taxon>Coriobacteriia</taxon>
        <taxon>Coriobacteriales</taxon>
        <taxon>Atopobiaceae</taxon>
        <taxon>Fannyhessea</taxon>
    </lineage>
</organism>
<protein>
    <submittedName>
        <fullName evidence="2">SUF system FeS assembly protein, NifU family</fullName>
    </submittedName>
</protein>
<comment type="caution">
    <text evidence="2">The sequence shown here is derived from an EMBL/GenBank/DDBJ whole genome shotgun (WGS) entry which is preliminary data.</text>
</comment>
<dbReference type="Gene3D" id="3.90.1010.10">
    <property type="match status" value="1"/>
</dbReference>
<dbReference type="Proteomes" id="UP000004431">
    <property type="component" value="Unassembled WGS sequence"/>
</dbReference>
<dbReference type="InterPro" id="IPR002871">
    <property type="entry name" value="NIF_FeS_clus_asmbl_NifU_N"/>
</dbReference>
<proteinExistence type="predicted"/>